<evidence type="ECO:0000259" key="6">
    <source>
        <dbReference type="PROSITE" id="PS50893"/>
    </source>
</evidence>
<name>A0A4P2VD94_9ARCH</name>
<accession>A0A4P2VD94</accession>
<dbReference type="Gene3D" id="3.40.50.300">
    <property type="entry name" value="P-loop containing nucleotide triphosphate hydrolases"/>
    <property type="match status" value="1"/>
</dbReference>
<dbReference type="GeneID" id="55584990"/>
<dbReference type="PROSITE" id="PS00211">
    <property type="entry name" value="ABC_TRANSPORTER_1"/>
    <property type="match status" value="1"/>
</dbReference>
<dbReference type="GO" id="GO:0015807">
    <property type="term" value="P:L-amino acid transport"/>
    <property type="evidence" value="ECO:0007669"/>
    <property type="project" value="TreeGrafter"/>
</dbReference>
<dbReference type="PANTHER" id="PTHR43820">
    <property type="entry name" value="HIGH-AFFINITY BRANCHED-CHAIN AMINO ACID TRANSPORT ATP-BINDING PROTEIN LIVF"/>
    <property type="match status" value="1"/>
</dbReference>
<dbReference type="PROSITE" id="PS50893">
    <property type="entry name" value="ABC_TRANSPORTER_2"/>
    <property type="match status" value="1"/>
</dbReference>
<dbReference type="AlphaFoldDB" id="A0A4P2VD94"/>
<evidence type="ECO:0000313" key="7">
    <source>
        <dbReference type="EMBL" id="BBE42569.1"/>
    </source>
</evidence>
<dbReference type="EMBL" id="AP018732">
    <property type="protein sequence ID" value="BBE42569.1"/>
    <property type="molecule type" value="Genomic_DNA"/>
</dbReference>
<dbReference type="SUPFAM" id="SSF52540">
    <property type="entry name" value="P-loop containing nucleoside triphosphate hydrolases"/>
    <property type="match status" value="1"/>
</dbReference>
<evidence type="ECO:0000256" key="5">
    <source>
        <dbReference type="ARBA" id="ARBA00022970"/>
    </source>
</evidence>
<dbReference type="PANTHER" id="PTHR43820:SF4">
    <property type="entry name" value="HIGH-AFFINITY BRANCHED-CHAIN AMINO ACID TRANSPORT ATP-BINDING PROTEIN LIVF"/>
    <property type="match status" value="1"/>
</dbReference>
<comment type="similarity">
    <text evidence="1">Belongs to the ABC transporter superfamily.</text>
</comment>
<keyword evidence="4 7" id="KW-0067">ATP-binding</keyword>
<dbReference type="InterPro" id="IPR027417">
    <property type="entry name" value="P-loop_NTPase"/>
</dbReference>
<gene>
    <name evidence="7" type="ORF">NAS2_1180</name>
</gene>
<evidence type="ECO:0000256" key="3">
    <source>
        <dbReference type="ARBA" id="ARBA00022741"/>
    </source>
</evidence>
<keyword evidence="2" id="KW-0813">Transport</keyword>
<keyword evidence="8" id="KW-1185">Reference proteome</keyword>
<dbReference type="RefSeq" id="WP_174448787.1">
    <property type="nucleotide sequence ID" value="NZ_AP018732.1"/>
</dbReference>
<evidence type="ECO:0000256" key="2">
    <source>
        <dbReference type="ARBA" id="ARBA00022448"/>
    </source>
</evidence>
<protein>
    <submittedName>
        <fullName evidence="7">Branched-chain amino acid transport ATP-binding protein LivF</fullName>
    </submittedName>
</protein>
<sequence>MTSDERTLLSLKSVEAGYGDLRVLRDVSMDVGEGELVALIGPNGAGKSTLFKVICGVIKPDSGRIYFMGRDITGLPPERICRMGIALVPEGRGLFPNLSVRDNLELGLYGIPRVPVRERLDFVYSIFPVLRERSRQRAGSLSGGEQQMLAVGRALMSAPRLLILDEPSSGLAPIVVDRLYESVRKLTDRMSIIIGEQNIKRPMSIAHRWYVIENGRIVMEGTAKRPTRDLRAAYFGAGAD</sequence>
<dbReference type="Pfam" id="PF00005">
    <property type="entry name" value="ABC_tran"/>
    <property type="match status" value="1"/>
</dbReference>
<dbReference type="GO" id="GO:0015658">
    <property type="term" value="F:branched-chain amino acid transmembrane transporter activity"/>
    <property type="evidence" value="ECO:0007669"/>
    <property type="project" value="TreeGrafter"/>
</dbReference>
<reference evidence="7 8" key="1">
    <citation type="journal article" date="2019" name="ISME J.">
        <title>Isolation and characterization of a thermophilic sulfur- and iron-reducing thaumarchaeote from a terrestrial acidic hot spring.</title>
        <authorList>
            <person name="Kato S."/>
            <person name="Itoh T."/>
            <person name="Yuki M."/>
            <person name="Nagamori M."/>
            <person name="Ohnishi M."/>
            <person name="Uematsu K."/>
            <person name="Suzuki K."/>
            <person name="Takashina T."/>
            <person name="Ohkuma M."/>
        </authorList>
    </citation>
    <scope>NUCLEOTIDE SEQUENCE [LARGE SCALE GENOMIC DNA]</scope>
    <source>
        <strain evidence="7 8">NAS-02</strain>
    </source>
</reference>
<evidence type="ECO:0000256" key="1">
    <source>
        <dbReference type="ARBA" id="ARBA00005417"/>
    </source>
</evidence>
<dbReference type="GO" id="GO:0016887">
    <property type="term" value="F:ATP hydrolysis activity"/>
    <property type="evidence" value="ECO:0007669"/>
    <property type="project" value="InterPro"/>
</dbReference>
<dbReference type="InterPro" id="IPR052156">
    <property type="entry name" value="BCAA_Transport_ATP-bd_LivF"/>
</dbReference>
<evidence type="ECO:0000256" key="4">
    <source>
        <dbReference type="ARBA" id="ARBA00022840"/>
    </source>
</evidence>
<dbReference type="InterPro" id="IPR003439">
    <property type="entry name" value="ABC_transporter-like_ATP-bd"/>
</dbReference>
<keyword evidence="5" id="KW-0029">Amino-acid transport</keyword>
<organism evidence="7 8">
    <name type="scientific">Conexivisphaera calida</name>
    <dbReference type="NCBI Taxonomy" id="1874277"/>
    <lineage>
        <taxon>Archaea</taxon>
        <taxon>Nitrososphaerota</taxon>
        <taxon>Conexivisphaeria</taxon>
        <taxon>Conexivisphaerales</taxon>
        <taxon>Conexivisphaeraceae</taxon>
        <taxon>Conexivisphaera</taxon>
    </lineage>
</organism>
<proteinExistence type="inferred from homology"/>
<dbReference type="KEGG" id="ccai:NAS2_1180"/>
<dbReference type="Proteomes" id="UP000509448">
    <property type="component" value="Chromosome"/>
</dbReference>
<keyword evidence="3" id="KW-0547">Nucleotide-binding</keyword>
<feature type="domain" description="ABC transporter" evidence="6">
    <location>
        <begin position="9"/>
        <end position="239"/>
    </location>
</feature>
<dbReference type="CDD" id="cd03224">
    <property type="entry name" value="ABC_TM1139_LivF_branched"/>
    <property type="match status" value="1"/>
</dbReference>
<dbReference type="OrthoDB" id="97750at2157"/>
<evidence type="ECO:0000313" key="8">
    <source>
        <dbReference type="Proteomes" id="UP000509448"/>
    </source>
</evidence>
<dbReference type="SMART" id="SM00382">
    <property type="entry name" value="AAA"/>
    <property type="match status" value="1"/>
</dbReference>
<dbReference type="InterPro" id="IPR003593">
    <property type="entry name" value="AAA+_ATPase"/>
</dbReference>
<dbReference type="InterPro" id="IPR017871">
    <property type="entry name" value="ABC_transporter-like_CS"/>
</dbReference>
<dbReference type="GO" id="GO:0005524">
    <property type="term" value="F:ATP binding"/>
    <property type="evidence" value="ECO:0007669"/>
    <property type="project" value="UniProtKB-KW"/>
</dbReference>